<organism evidence="2 3">
    <name type="scientific">Afipia felis</name>
    <name type="common">Cat scratch disease bacillus</name>
    <dbReference type="NCBI Taxonomy" id="1035"/>
    <lineage>
        <taxon>Bacteria</taxon>
        <taxon>Pseudomonadati</taxon>
        <taxon>Pseudomonadota</taxon>
        <taxon>Alphaproteobacteria</taxon>
        <taxon>Hyphomicrobiales</taxon>
        <taxon>Nitrobacteraceae</taxon>
        <taxon>Afipia</taxon>
    </lineage>
</organism>
<sequence>MKTVILAALALICVTSTAEARQPRAWCDWWLARQKGIRDARLNLARNWAHLYGSPSRPQPGAVVVWRHHVGELVSHVSGNVWIVRSGNDGNAVRERPRSIAGAIAFRA</sequence>
<name>A0A090N6K3_AFIFE</name>
<dbReference type="AlphaFoldDB" id="A0A090N6K3"/>
<protein>
    <recommendedName>
        <fullName evidence="4">Peptidase C51 domain-containing protein</fullName>
    </recommendedName>
</protein>
<evidence type="ECO:0000256" key="1">
    <source>
        <dbReference type="SAM" id="SignalP"/>
    </source>
</evidence>
<gene>
    <name evidence="2" type="ORF">BN961_00384</name>
</gene>
<dbReference type="RefSeq" id="WP_244469032.1">
    <property type="nucleotide sequence ID" value="NZ_CCAZ020000001.1"/>
</dbReference>
<dbReference type="EMBL" id="CCAZ020000001">
    <property type="protein sequence ID" value="CEG07003.1"/>
    <property type="molecule type" value="Genomic_DNA"/>
</dbReference>
<evidence type="ECO:0000313" key="3">
    <source>
        <dbReference type="Proteomes" id="UP000035762"/>
    </source>
</evidence>
<evidence type="ECO:0008006" key="4">
    <source>
        <dbReference type="Google" id="ProtNLM"/>
    </source>
</evidence>
<keyword evidence="1" id="KW-0732">Signal</keyword>
<proteinExistence type="predicted"/>
<evidence type="ECO:0000313" key="2">
    <source>
        <dbReference type="EMBL" id="CEG07003.1"/>
    </source>
</evidence>
<keyword evidence="3" id="KW-1185">Reference proteome</keyword>
<feature type="chain" id="PRO_5001861271" description="Peptidase C51 domain-containing protein" evidence="1">
    <location>
        <begin position="21"/>
        <end position="108"/>
    </location>
</feature>
<reference evidence="2 3" key="1">
    <citation type="journal article" date="2014" name="Genome Announc.">
        <title>Genome Sequence of Afipia felis Strain 76713, Isolated in Hospital Water Using an Amoeba Co-Culture Procedure.</title>
        <authorList>
            <person name="Benamar S."/>
            <person name="La Scola B."/>
            <person name="Croce O."/>
        </authorList>
    </citation>
    <scope>NUCLEOTIDE SEQUENCE [LARGE SCALE GENOMIC DNA]</scope>
    <source>
        <strain evidence="2 3">76713</strain>
    </source>
</reference>
<accession>A0A090N6K3</accession>
<feature type="signal peptide" evidence="1">
    <location>
        <begin position="1"/>
        <end position="20"/>
    </location>
</feature>
<dbReference type="Proteomes" id="UP000035762">
    <property type="component" value="Unassembled WGS sequence"/>
</dbReference>
<comment type="caution">
    <text evidence="2">The sequence shown here is derived from an EMBL/GenBank/DDBJ whole genome shotgun (WGS) entry which is preliminary data.</text>
</comment>